<reference evidence="2 3" key="1">
    <citation type="journal article" date="2018" name="Nat. Ecol. Evol.">
        <title>Pezizomycetes genomes reveal the molecular basis of ectomycorrhizal truffle lifestyle.</title>
        <authorList>
            <person name="Murat C."/>
            <person name="Payen T."/>
            <person name="Noel B."/>
            <person name="Kuo A."/>
            <person name="Morin E."/>
            <person name="Chen J."/>
            <person name="Kohler A."/>
            <person name="Krizsan K."/>
            <person name="Balestrini R."/>
            <person name="Da Silva C."/>
            <person name="Montanini B."/>
            <person name="Hainaut M."/>
            <person name="Levati E."/>
            <person name="Barry K.W."/>
            <person name="Belfiori B."/>
            <person name="Cichocki N."/>
            <person name="Clum A."/>
            <person name="Dockter R.B."/>
            <person name="Fauchery L."/>
            <person name="Guy J."/>
            <person name="Iotti M."/>
            <person name="Le Tacon F."/>
            <person name="Lindquist E.A."/>
            <person name="Lipzen A."/>
            <person name="Malagnac F."/>
            <person name="Mello A."/>
            <person name="Molinier V."/>
            <person name="Miyauchi S."/>
            <person name="Poulain J."/>
            <person name="Riccioni C."/>
            <person name="Rubini A."/>
            <person name="Sitrit Y."/>
            <person name="Splivallo R."/>
            <person name="Traeger S."/>
            <person name="Wang M."/>
            <person name="Zifcakova L."/>
            <person name="Wipf D."/>
            <person name="Zambonelli A."/>
            <person name="Paolocci F."/>
            <person name="Nowrousian M."/>
            <person name="Ottonello S."/>
            <person name="Baldrian P."/>
            <person name="Spatafora J.W."/>
            <person name="Henrissat B."/>
            <person name="Nagy L.G."/>
            <person name="Aury J.M."/>
            <person name="Wincker P."/>
            <person name="Grigoriev I.V."/>
            <person name="Bonfante P."/>
            <person name="Martin F.M."/>
        </authorList>
    </citation>
    <scope>NUCLEOTIDE SEQUENCE [LARGE SCALE GENOMIC DNA]</scope>
    <source>
        <strain evidence="2 3">120613-1</strain>
    </source>
</reference>
<organism evidence="2 3">
    <name type="scientific">Choiromyces venosus 120613-1</name>
    <dbReference type="NCBI Taxonomy" id="1336337"/>
    <lineage>
        <taxon>Eukaryota</taxon>
        <taxon>Fungi</taxon>
        <taxon>Dikarya</taxon>
        <taxon>Ascomycota</taxon>
        <taxon>Pezizomycotina</taxon>
        <taxon>Pezizomycetes</taxon>
        <taxon>Pezizales</taxon>
        <taxon>Tuberaceae</taxon>
        <taxon>Choiromyces</taxon>
    </lineage>
</organism>
<keyword evidence="3" id="KW-1185">Reference proteome</keyword>
<evidence type="ECO:0000313" key="2">
    <source>
        <dbReference type="EMBL" id="RPB06228.1"/>
    </source>
</evidence>
<protein>
    <submittedName>
        <fullName evidence="2">Uncharacterized protein</fullName>
    </submittedName>
</protein>
<gene>
    <name evidence="2" type="ORF">L873DRAFT_1851391</name>
</gene>
<evidence type="ECO:0000256" key="1">
    <source>
        <dbReference type="SAM" id="MobiDB-lite"/>
    </source>
</evidence>
<proteinExistence type="predicted"/>
<accession>A0A3N4K9V1</accession>
<feature type="region of interest" description="Disordered" evidence="1">
    <location>
        <begin position="1"/>
        <end position="33"/>
    </location>
</feature>
<dbReference type="AlphaFoldDB" id="A0A3N4K9V1"/>
<dbReference type="EMBL" id="ML120351">
    <property type="protein sequence ID" value="RPB06228.1"/>
    <property type="molecule type" value="Genomic_DNA"/>
</dbReference>
<evidence type="ECO:0000313" key="3">
    <source>
        <dbReference type="Proteomes" id="UP000276215"/>
    </source>
</evidence>
<dbReference type="Proteomes" id="UP000276215">
    <property type="component" value="Unassembled WGS sequence"/>
</dbReference>
<name>A0A3N4K9V1_9PEZI</name>
<sequence length="84" mass="9648">MPTHQNPTQCNPHPQSRLGRQHQNTKKGPKNLLPYRMISPLPPSRQAQYCNVIYGVTDHDGETDQCQDNYPTLILRSQQHPDSE</sequence>
<feature type="compositionally biased region" description="Polar residues" evidence="1">
    <location>
        <begin position="1"/>
        <end position="14"/>
    </location>
</feature>
<feature type="compositionally biased region" description="Basic residues" evidence="1">
    <location>
        <begin position="19"/>
        <end position="29"/>
    </location>
</feature>